<comment type="caution">
    <text evidence="2">Lacks conserved residue(s) required for the propagation of feature annotation.</text>
</comment>
<dbReference type="GO" id="GO:0004842">
    <property type="term" value="F:ubiquitin-protein transferase activity"/>
    <property type="evidence" value="ECO:0007669"/>
    <property type="project" value="InterPro"/>
</dbReference>
<organism evidence="5 6">
    <name type="scientific">Mytilus coruscus</name>
    <name type="common">Sea mussel</name>
    <dbReference type="NCBI Taxonomy" id="42192"/>
    <lineage>
        <taxon>Eukaryota</taxon>
        <taxon>Metazoa</taxon>
        <taxon>Spiralia</taxon>
        <taxon>Lophotrochozoa</taxon>
        <taxon>Mollusca</taxon>
        <taxon>Bivalvia</taxon>
        <taxon>Autobranchia</taxon>
        <taxon>Pteriomorphia</taxon>
        <taxon>Mytilida</taxon>
        <taxon>Mytiloidea</taxon>
        <taxon>Mytilidae</taxon>
        <taxon>Mytilinae</taxon>
        <taxon>Mytilus</taxon>
    </lineage>
</organism>
<keyword evidence="6" id="KW-1185">Reference proteome</keyword>
<dbReference type="Proteomes" id="UP000507470">
    <property type="component" value="Unassembled WGS sequence"/>
</dbReference>
<reference evidence="5 6" key="1">
    <citation type="submission" date="2020-06" db="EMBL/GenBank/DDBJ databases">
        <authorList>
            <person name="Li R."/>
            <person name="Bekaert M."/>
        </authorList>
    </citation>
    <scope>NUCLEOTIDE SEQUENCE [LARGE SCALE GENOMIC DNA]</scope>
    <source>
        <strain evidence="6">wild</strain>
    </source>
</reference>
<protein>
    <recommendedName>
        <fullName evidence="4">HECT domain-containing protein</fullName>
    </recommendedName>
</protein>
<keyword evidence="1 2" id="KW-0833">Ubl conjugation pathway</keyword>
<evidence type="ECO:0000256" key="2">
    <source>
        <dbReference type="PROSITE-ProRule" id="PRU00104"/>
    </source>
</evidence>
<dbReference type="SUPFAM" id="SSF56204">
    <property type="entry name" value="Hect, E3 ligase catalytic domain"/>
    <property type="match status" value="1"/>
</dbReference>
<feature type="domain" description="HECT" evidence="4">
    <location>
        <begin position="236"/>
        <end position="271"/>
    </location>
</feature>
<dbReference type="InterPro" id="IPR035983">
    <property type="entry name" value="Hect_E3_ubiquitin_ligase"/>
</dbReference>
<accession>A0A6J8B0R6</accession>
<feature type="region of interest" description="Disordered" evidence="3">
    <location>
        <begin position="353"/>
        <end position="379"/>
    </location>
</feature>
<name>A0A6J8B0R6_MYTCO</name>
<dbReference type="PROSITE" id="PS50237">
    <property type="entry name" value="HECT"/>
    <property type="match status" value="1"/>
</dbReference>
<dbReference type="InterPro" id="IPR000569">
    <property type="entry name" value="HECT_dom"/>
</dbReference>
<proteinExistence type="predicted"/>
<evidence type="ECO:0000256" key="3">
    <source>
        <dbReference type="SAM" id="MobiDB-lite"/>
    </source>
</evidence>
<feature type="compositionally biased region" description="Polar residues" evidence="3">
    <location>
        <begin position="367"/>
        <end position="379"/>
    </location>
</feature>
<dbReference type="OrthoDB" id="6195159at2759"/>
<dbReference type="AlphaFoldDB" id="A0A6J8B0R6"/>
<evidence type="ECO:0000256" key="1">
    <source>
        <dbReference type="ARBA" id="ARBA00022786"/>
    </source>
</evidence>
<evidence type="ECO:0000313" key="6">
    <source>
        <dbReference type="Proteomes" id="UP000507470"/>
    </source>
</evidence>
<gene>
    <name evidence="5" type="ORF">MCOR_13692</name>
</gene>
<sequence length="379" mass="43406">MVYLMAADDFSCDDFELLAEQFVNVKQVCNARGEIKMKNNPIRQNFEAFARNLQNVSNQEEGYNLPALVKPLGSADIFPMSVEKCKIDNMVVMIHYQYELQKNRRQLRRQKLSQDSVLSMSRSSDLFILTRLSTCTATGPSQITDTISVGILSPTEIYVCTCVVVEDESASIGKFIERYGSDIQKTVCCKMSTENFRKKIKKSKDLFIHNDSEDPLLMEVRRENPMQDYLAFISISQDDLHSPLRLSFTNEDGADLGGLRREFWILFHHKITSSVFVTAPGPGDILLDAMINDKNAQRKTHHQRTLQVQLFVSTMNQQIQDIRYEMVTAYLKQPLWQDMQHVSNQIIYGDDTSEEELEEAEHIIPEQGSSEPDSPSTYM</sequence>
<dbReference type="Gene3D" id="3.90.1750.10">
    <property type="entry name" value="Hect, E3 ligase catalytic domains"/>
    <property type="match status" value="1"/>
</dbReference>
<evidence type="ECO:0000313" key="5">
    <source>
        <dbReference type="EMBL" id="CAC5377372.1"/>
    </source>
</evidence>
<evidence type="ECO:0000259" key="4">
    <source>
        <dbReference type="PROSITE" id="PS50237"/>
    </source>
</evidence>
<dbReference type="EMBL" id="CACVKT020002340">
    <property type="protein sequence ID" value="CAC5377372.1"/>
    <property type="molecule type" value="Genomic_DNA"/>
</dbReference>